<gene>
    <name evidence="1" type="ORF">ABVK25_010393</name>
</gene>
<dbReference type="EMBL" id="JBHFEH010000065">
    <property type="protein sequence ID" value="KAL2049383.1"/>
    <property type="molecule type" value="Genomic_DNA"/>
</dbReference>
<dbReference type="Proteomes" id="UP001590951">
    <property type="component" value="Unassembled WGS sequence"/>
</dbReference>
<accession>A0ABR4AW66</accession>
<comment type="caution">
    <text evidence="1">The sequence shown here is derived from an EMBL/GenBank/DDBJ whole genome shotgun (WGS) entry which is preliminary data.</text>
</comment>
<evidence type="ECO:0000313" key="2">
    <source>
        <dbReference type="Proteomes" id="UP001590951"/>
    </source>
</evidence>
<proteinExistence type="predicted"/>
<protein>
    <recommendedName>
        <fullName evidence="3">Knr4/Smi1-like domain-containing protein</fullName>
    </recommendedName>
</protein>
<name>A0ABR4AW66_9LECA</name>
<keyword evidence="2" id="KW-1185">Reference proteome</keyword>
<sequence length="246" mass="28139">MANDQLVYSRDEVVSELTSFYEFLVGLHLPASAIKHPPAGGWPNITPKRLASAVPAMKKNDVVLDLIRHIPFVRREGRDEPYQIYEETTAVDYNGVGFQDAPVSGDPIEEITIVPAHVMTLATTPGGREGYYFFIDTERGTITIMDFQQGPAPTELTQGKGDRSEEEWRDHAAYSVKGFFEMLKEEFRSLEVIPNGPNEVVMVSRCKFYDMDRLKEVYRTHGWGTDDYRKEDCMKKAKEVWKEIFM</sequence>
<organism evidence="1 2">
    <name type="scientific">Lepraria finkii</name>
    <dbReference type="NCBI Taxonomy" id="1340010"/>
    <lineage>
        <taxon>Eukaryota</taxon>
        <taxon>Fungi</taxon>
        <taxon>Dikarya</taxon>
        <taxon>Ascomycota</taxon>
        <taxon>Pezizomycotina</taxon>
        <taxon>Lecanoromycetes</taxon>
        <taxon>OSLEUM clade</taxon>
        <taxon>Lecanoromycetidae</taxon>
        <taxon>Lecanorales</taxon>
        <taxon>Lecanorineae</taxon>
        <taxon>Stereocaulaceae</taxon>
        <taxon>Lepraria</taxon>
    </lineage>
</organism>
<evidence type="ECO:0000313" key="1">
    <source>
        <dbReference type="EMBL" id="KAL2049383.1"/>
    </source>
</evidence>
<evidence type="ECO:0008006" key="3">
    <source>
        <dbReference type="Google" id="ProtNLM"/>
    </source>
</evidence>
<reference evidence="1 2" key="1">
    <citation type="submission" date="2024-09" db="EMBL/GenBank/DDBJ databases">
        <title>Rethinking Asexuality: The Enigmatic Case of Functional Sexual Genes in Lepraria (Stereocaulaceae).</title>
        <authorList>
            <person name="Doellman M."/>
            <person name="Sun Y."/>
            <person name="Barcenas-Pena A."/>
            <person name="Lumbsch H.T."/>
            <person name="Grewe F."/>
        </authorList>
    </citation>
    <scope>NUCLEOTIDE SEQUENCE [LARGE SCALE GENOMIC DNA]</scope>
    <source>
        <strain evidence="1 2">Grewe 0041</strain>
    </source>
</reference>